<evidence type="ECO:0000256" key="3">
    <source>
        <dbReference type="ARBA" id="ARBA00023212"/>
    </source>
</evidence>
<evidence type="ECO:0000313" key="6">
    <source>
        <dbReference type="Ensembl" id="ENSOKIP00005065269.1"/>
    </source>
</evidence>
<dbReference type="InterPro" id="IPR029299">
    <property type="entry name" value="ALMS_motif"/>
</dbReference>
<dbReference type="Pfam" id="PF15309">
    <property type="entry name" value="ALMS_motif"/>
    <property type="match status" value="1"/>
</dbReference>
<feature type="region of interest" description="Disordered" evidence="4">
    <location>
        <begin position="231"/>
        <end position="279"/>
    </location>
</feature>
<feature type="compositionally biased region" description="Basic and acidic residues" evidence="4">
    <location>
        <begin position="77"/>
        <end position="103"/>
    </location>
</feature>
<feature type="compositionally biased region" description="Polar residues" evidence="4">
    <location>
        <begin position="1"/>
        <end position="12"/>
    </location>
</feature>
<sequence>MGLSNQTQNSNIDPVRDWVKDTATSNSRLNTGYSSSSISAGPAGRDREMCPPETESSRPAGRDREMCPPETESSRPAGRDREMCPLETESSRPEGIGTEREMCPPESESSRPAGRDREMCPLETESSRPAGRDREMCPPETESSRPAGRHREMCPLETESSRPEGIGTEREGDLTQHPHQADARSSQPQPPAITLIKHQEPQSHQQSPEAVLALNAAAVIAHIKLQRQLSLRKTTPHDLSTQDSRSPTTPEGGKALVKDAGGCVRPRTDDNRLDPGETTRTKHHTTQIDVGFIPLNSDSDPETSKVNIPSPREALERSRPHFIIRSQGRLREMERRAEERREERHSDHQPEEMMLMHHRGHSTRTSPLSDNLFRPRDRAITGKEMQLRTRQNYKNLPEVRRKQEEEKRREDYLTNRLRADLFKKKLLEQILQRASH</sequence>
<organism evidence="6 7">
    <name type="scientific">Oncorhynchus kisutch</name>
    <name type="common">Coho salmon</name>
    <name type="synonym">Salmo kisutch</name>
    <dbReference type="NCBI Taxonomy" id="8019"/>
    <lineage>
        <taxon>Eukaryota</taxon>
        <taxon>Metazoa</taxon>
        <taxon>Chordata</taxon>
        <taxon>Craniata</taxon>
        <taxon>Vertebrata</taxon>
        <taxon>Euteleostomi</taxon>
        <taxon>Actinopterygii</taxon>
        <taxon>Neopterygii</taxon>
        <taxon>Teleostei</taxon>
        <taxon>Protacanthopterygii</taxon>
        <taxon>Salmoniformes</taxon>
        <taxon>Salmonidae</taxon>
        <taxon>Salmoninae</taxon>
        <taxon>Oncorhynchus</taxon>
    </lineage>
</organism>
<feature type="region of interest" description="Disordered" evidence="4">
    <location>
        <begin position="331"/>
        <end position="351"/>
    </location>
</feature>
<keyword evidence="7" id="KW-1185">Reference proteome</keyword>
<dbReference type="GO" id="GO:0008017">
    <property type="term" value="F:microtubule binding"/>
    <property type="evidence" value="ECO:0007669"/>
    <property type="project" value="TreeGrafter"/>
</dbReference>
<feature type="compositionally biased region" description="Polar residues" evidence="4">
    <location>
        <begin position="22"/>
        <end position="39"/>
    </location>
</feature>
<evidence type="ECO:0000256" key="1">
    <source>
        <dbReference type="ARBA" id="ARBA00004300"/>
    </source>
</evidence>
<dbReference type="Ensembl" id="ENSOKIT00005069383.1">
    <property type="protein sequence ID" value="ENSOKIP00005065269.1"/>
    <property type="gene ID" value="ENSOKIG00005028036.1"/>
</dbReference>
<dbReference type="GO" id="GO:0005814">
    <property type="term" value="C:centriole"/>
    <property type="evidence" value="ECO:0007669"/>
    <property type="project" value="TreeGrafter"/>
</dbReference>
<name>A0A8C7I0D7_ONCKI</name>
<feature type="domain" description="ALMS motif" evidence="5">
    <location>
        <begin position="312"/>
        <end position="433"/>
    </location>
</feature>
<dbReference type="GeneTree" id="ENSGT00940000153123"/>
<comment type="subcellular location">
    <subcellularLocation>
        <location evidence="1">Cytoplasm</location>
        <location evidence="1">Cytoskeleton</location>
        <location evidence="1">Microtubule organizing center</location>
        <location evidence="1">Centrosome</location>
    </subcellularLocation>
</comment>
<protein>
    <recommendedName>
        <fullName evidence="5">ALMS motif domain-containing protein</fullName>
    </recommendedName>
</protein>
<feature type="compositionally biased region" description="Basic and acidic residues" evidence="4">
    <location>
        <begin position="266"/>
        <end position="279"/>
    </location>
</feature>
<reference evidence="6" key="2">
    <citation type="submission" date="2025-09" db="UniProtKB">
        <authorList>
            <consortium name="Ensembl"/>
        </authorList>
    </citation>
    <scope>IDENTIFICATION</scope>
</reference>
<reference evidence="6" key="1">
    <citation type="submission" date="2025-08" db="UniProtKB">
        <authorList>
            <consortium name="Ensembl"/>
        </authorList>
    </citation>
    <scope>IDENTIFICATION</scope>
</reference>
<accession>A0A8C7I0D7</accession>
<evidence type="ECO:0000256" key="4">
    <source>
        <dbReference type="SAM" id="MobiDB-lite"/>
    </source>
</evidence>
<feature type="region of interest" description="Disordered" evidence="4">
    <location>
        <begin position="1"/>
        <end position="209"/>
    </location>
</feature>
<dbReference type="Proteomes" id="UP000694557">
    <property type="component" value="Unassembled WGS sequence"/>
</dbReference>
<dbReference type="PANTHER" id="PTHR21553">
    <property type="entry name" value="ALMS1-RELATED"/>
    <property type="match status" value="1"/>
</dbReference>
<keyword evidence="3" id="KW-0206">Cytoskeleton</keyword>
<dbReference type="AlphaFoldDB" id="A0A8C7I0D7"/>
<dbReference type="GO" id="GO:0046599">
    <property type="term" value="P:regulation of centriole replication"/>
    <property type="evidence" value="ECO:0007669"/>
    <property type="project" value="TreeGrafter"/>
</dbReference>
<feature type="compositionally biased region" description="Polar residues" evidence="4">
    <location>
        <begin position="231"/>
        <end position="249"/>
    </location>
</feature>
<feature type="compositionally biased region" description="Basic and acidic residues" evidence="4">
    <location>
        <begin position="149"/>
        <end position="182"/>
    </location>
</feature>
<proteinExistence type="predicted"/>
<evidence type="ECO:0000313" key="7">
    <source>
        <dbReference type="Proteomes" id="UP000694557"/>
    </source>
</evidence>
<evidence type="ECO:0000259" key="5">
    <source>
        <dbReference type="Pfam" id="PF15309"/>
    </source>
</evidence>
<evidence type="ECO:0000256" key="2">
    <source>
        <dbReference type="ARBA" id="ARBA00022490"/>
    </source>
</evidence>
<keyword evidence="2" id="KW-0963">Cytoplasm</keyword>
<dbReference type="GO" id="GO:0005813">
    <property type="term" value="C:centrosome"/>
    <property type="evidence" value="ECO:0007669"/>
    <property type="project" value="UniProtKB-SubCell"/>
</dbReference>
<dbReference type="GO" id="GO:0005829">
    <property type="term" value="C:cytosol"/>
    <property type="evidence" value="ECO:0007669"/>
    <property type="project" value="TreeGrafter"/>
</dbReference>
<dbReference type="PANTHER" id="PTHR21553:SF36">
    <property type="entry name" value="ALMS1 CENTROSOME AND BASAL BODY-ASSOCIATED PROTEIN-RELATED"/>
    <property type="match status" value="1"/>
</dbReference>